<accession>A0A8G1RKQ8</accession>
<evidence type="ECO:0000256" key="2">
    <source>
        <dbReference type="SAM" id="Phobius"/>
    </source>
</evidence>
<feature type="transmembrane region" description="Helical" evidence="2">
    <location>
        <begin position="450"/>
        <end position="472"/>
    </location>
</feature>
<feature type="transmembrane region" description="Helical" evidence="2">
    <location>
        <begin position="328"/>
        <end position="356"/>
    </location>
</feature>
<keyword evidence="2" id="KW-1133">Transmembrane helix</keyword>
<feature type="compositionally biased region" description="Polar residues" evidence="1">
    <location>
        <begin position="71"/>
        <end position="82"/>
    </location>
</feature>
<dbReference type="InterPro" id="IPR036609">
    <property type="entry name" value="LCCL_sf"/>
</dbReference>
<dbReference type="PANTHER" id="PTHR31331">
    <property type="entry name" value="LCCL DOMAIN PROTEIN (AFU_ORTHOLOGUE AFUA_5G08630)"/>
    <property type="match status" value="1"/>
</dbReference>
<feature type="transmembrane region" description="Helical" evidence="2">
    <location>
        <begin position="526"/>
        <end position="545"/>
    </location>
</feature>
<name>A0A8G1RKQ8_9EURO</name>
<protein>
    <submittedName>
        <fullName evidence="4">LCCL domain protein</fullName>
    </submittedName>
</protein>
<feature type="domain" description="LCCL" evidence="3">
    <location>
        <begin position="247"/>
        <end position="299"/>
    </location>
</feature>
<feature type="transmembrane region" description="Helical" evidence="2">
    <location>
        <begin position="136"/>
        <end position="156"/>
    </location>
</feature>
<dbReference type="EMBL" id="KZ824662">
    <property type="protein sequence ID" value="RAK75080.1"/>
    <property type="molecule type" value="Genomic_DNA"/>
</dbReference>
<feature type="compositionally biased region" description="Basic and acidic residues" evidence="1">
    <location>
        <begin position="55"/>
        <end position="65"/>
    </location>
</feature>
<dbReference type="RefSeq" id="XP_040799090.1">
    <property type="nucleotide sequence ID" value="XM_040947999.1"/>
</dbReference>
<feature type="region of interest" description="Disordered" evidence="1">
    <location>
        <begin position="1"/>
        <end position="84"/>
    </location>
</feature>
<dbReference type="VEuPathDB" id="FungiDB:BO72DRAFT_487804"/>
<dbReference type="SMART" id="SM00603">
    <property type="entry name" value="LCCL"/>
    <property type="match status" value="1"/>
</dbReference>
<feature type="transmembrane region" description="Helical" evidence="2">
    <location>
        <begin position="376"/>
        <end position="395"/>
    </location>
</feature>
<dbReference type="Pfam" id="PF03815">
    <property type="entry name" value="LCCL"/>
    <property type="match status" value="1"/>
</dbReference>
<dbReference type="PROSITE" id="PS50820">
    <property type="entry name" value="LCCL"/>
    <property type="match status" value="1"/>
</dbReference>
<feature type="transmembrane region" description="Helical" evidence="2">
    <location>
        <begin position="565"/>
        <end position="583"/>
    </location>
</feature>
<dbReference type="InterPro" id="IPR051957">
    <property type="entry name" value="CRISP-LCCL_domain"/>
</dbReference>
<proteinExistence type="predicted"/>
<evidence type="ECO:0000313" key="4">
    <source>
        <dbReference type="EMBL" id="RAK75080.1"/>
    </source>
</evidence>
<feature type="transmembrane region" description="Helical" evidence="2">
    <location>
        <begin position="484"/>
        <end position="505"/>
    </location>
</feature>
<dbReference type="GeneID" id="63865332"/>
<evidence type="ECO:0000256" key="1">
    <source>
        <dbReference type="SAM" id="MobiDB-lite"/>
    </source>
</evidence>
<evidence type="ECO:0000259" key="3">
    <source>
        <dbReference type="PROSITE" id="PS50820"/>
    </source>
</evidence>
<dbReference type="AlphaFoldDB" id="A0A8G1RKQ8"/>
<dbReference type="Gene3D" id="2.170.130.20">
    <property type="entry name" value="LCCL-like domain"/>
    <property type="match status" value="1"/>
</dbReference>
<organism evidence="4 5">
    <name type="scientific">Aspergillus fijiensis CBS 313.89</name>
    <dbReference type="NCBI Taxonomy" id="1448319"/>
    <lineage>
        <taxon>Eukaryota</taxon>
        <taxon>Fungi</taxon>
        <taxon>Dikarya</taxon>
        <taxon>Ascomycota</taxon>
        <taxon>Pezizomycotina</taxon>
        <taxon>Eurotiomycetes</taxon>
        <taxon>Eurotiomycetidae</taxon>
        <taxon>Eurotiales</taxon>
        <taxon>Aspergillaceae</taxon>
        <taxon>Aspergillus</taxon>
    </lineage>
</organism>
<gene>
    <name evidence="4" type="ORF">BO72DRAFT_487804</name>
</gene>
<dbReference type="SUPFAM" id="SSF69848">
    <property type="entry name" value="LCCL domain"/>
    <property type="match status" value="1"/>
</dbReference>
<keyword evidence="2" id="KW-0812">Transmembrane</keyword>
<reference evidence="4 5" key="1">
    <citation type="submission" date="2018-02" db="EMBL/GenBank/DDBJ databases">
        <title>The genomes of Aspergillus section Nigri reveals drivers in fungal speciation.</title>
        <authorList>
            <consortium name="DOE Joint Genome Institute"/>
            <person name="Vesth T.C."/>
            <person name="Nybo J."/>
            <person name="Theobald S."/>
            <person name="Brandl J."/>
            <person name="Frisvad J.C."/>
            <person name="Nielsen K.F."/>
            <person name="Lyhne E.K."/>
            <person name="Kogle M.E."/>
            <person name="Kuo A."/>
            <person name="Riley R."/>
            <person name="Clum A."/>
            <person name="Nolan M."/>
            <person name="Lipzen A."/>
            <person name="Salamov A."/>
            <person name="Henrissat B."/>
            <person name="Wiebenga A."/>
            <person name="De vries R.P."/>
            <person name="Grigoriev I.V."/>
            <person name="Mortensen U.H."/>
            <person name="Andersen M.R."/>
            <person name="Baker S.E."/>
        </authorList>
    </citation>
    <scope>NUCLEOTIDE SEQUENCE [LARGE SCALE GENOMIC DNA]</scope>
    <source>
        <strain evidence="4 5">CBS 313.89</strain>
    </source>
</reference>
<keyword evidence="5" id="KW-1185">Reference proteome</keyword>
<feature type="compositionally biased region" description="Low complexity" evidence="1">
    <location>
        <begin position="13"/>
        <end position="26"/>
    </location>
</feature>
<dbReference type="OrthoDB" id="441660at2759"/>
<dbReference type="InterPro" id="IPR004043">
    <property type="entry name" value="LCCL"/>
</dbReference>
<dbReference type="Proteomes" id="UP000249789">
    <property type="component" value="Unassembled WGS sequence"/>
</dbReference>
<keyword evidence="2" id="KW-0472">Membrane</keyword>
<sequence length="712" mass="77000">MDGESTMAGAPQSGEGSSSRSSSFEKGSQEYRLTVLEPEHHDDSDSSQLVVIGRESSDLRPDAATREPLLPTSSPIPSQNRPQELGKFSCSFSGIRTWIKGPVPPVEYRITPWLARWQTAPSRYIERLLPSTRARVSLLVAGIALWGVVFLTILHYSITGQEIPGYGTPVKLSCHARLWYNSTECGLDGEACRPFDNGGFAFRCPASCADAILLEPYVVGPAEYNYRSLVIGGSLQDNSTADISASFGNIGIYRGDSAICPAALHAGLISSQTGGCGVLRRTGEHNDYPSVSKNGVTSIGFASSFPLSFTFNTDSSERTSCRDQRWPLFTFSLITTTLLSLCTTSSAGFFASVYFIVYFQVALSSDPPYSPDYLEIVSTALGRFLPCAIVGWAIYHFAVRRTLAHNLPARWDQTVLWLGPCWVGALNTDTFDKIPISRLTPHDLQQQPGAIPALLIIVACLVLIVLTQALAFRNEGRLPQMLTVYGVFVAGIALLLSVPHMNLRIHHYILSLLFLPGTTLQTRPCLVYQGLLVGLFVNGIARWGFDSILQTGAALLEGAQLGSVLPVVGTPVVLGVSHIAFAVGRDALMNGTRGPLAGDGVSVLVNDVERYRGFWSDLVPGAGDVVVDGGNDTVAAAGVAAAGEGLFNWTRQTDGEDEYFRFAFVRLNALGGFWYEDFTKPGIWTREGDWVGWEEVEKDTVGDGAGDNGGER</sequence>
<evidence type="ECO:0000313" key="5">
    <source>
        <dbReference type="Proteomes" id="UP000249789"/>
    </source>
</evidence>
<dbReference type="PANTHER" id="PTHR31331:SF1">
    <property type="entry name" value="CYSTEINE RICH SECRETORY PROTEIN LCCL DOMAIN CONTAINING 2"/>
    <property type="match status" value="1"/>
</dbReference>